<reference evidence="4" key="1">
    <citation type="submission" date="2012-11" db="EMBL/GenBank/DDBJ databases">
        <title>Dependencies among metagenomic species, viruses, plasmids and units of genetic variation.</title>
        <authorList>
            <person name="Nielsen H.B."/>
            <person name="Almeida M."/>
            <person name="Juncker A.S."/>
            <person name="Rasmussen S."/>
            <person name="Li J."/>
            <person name="Sunagawa S."/>
            <person name="Plichta D."/>
            <person name="Gautier L."/>
            <person name="Le Chatelier E."/>
            <person name="Peletier E."/>
            <person name="Bonde I."/>
            <person name="Nielsen T."/>
            <person name="Manichanh C."/>
            <person name="Arumugam M."/>
            <person name="Batto J."/>
            <person name="Santos M.B.Q.D."/>
            <person name="Blom N."/>
            <person name="Borruel N."/>
            <person name="Burgdorf K.S."/>
            <person name="Boumezbeur F."/>
            <person name="Casellas F."/>
            <person name="Dore J."/>
            <person name="Guarner F."/>
            <person name="Hansen T."/>
            <person name="Hildebrand F."/>
            <person name="Kaas R.S."/>
            <person name="Kennedy S."/>
            <person name="Kristiansen K."/>
            <person name="Kultima J.R."/>
            <person name="Leonard P."/>
            <person name="Levenez F."/>
            <person name="Lund O."/>
            <person name="Moumen B."/>
            <person name="Le Paslier D."/>
            <person name="Pons N."/>
            <person name="Pedersen O."/>
            <person name="Prifti E."/>
            <person name="Qin J."/>
            <person name="Raes J."/>
            <person name="Tap J."/>
            <person name="Tims S."/>
            <person name="Ussery D.W."/>
            <person name="Yamada T."/>
            <person name="MetaHit consortium"/>
            <person name="Renault P."/>
            <person name="Sicheritz-Ponten T."/>
            <person name="Bork P."/>
            <person name="Wang J."/>
            <person name="Brunak S."/>
            <person name="Ehrlich S.D."/>
        </authorList>
    </citation>
    <scope>NUCLEOTIDE SEQUENCE [LARGE SCALE GENOMIC DNA]</scope>
</reference>
<dbReference type="PANTHER" id="PTHR33969:SF2">
    <property type="entry name" value="SEGREGATION AND CONDENSATION PROTEIN A"/>
    <property type="match status" value="1"/>
</dbReference>
<gene>
    <name evidence="3" type="primary">scpA</name>
    <name evidence="4" type="ORF">BN488_02369</name>
</gene>
<keyword evidence="3" id="KW-0132">Cell division</keyword>
<comment type="function">
    <text evidence="3">Participates in chromosomal partition during cell division. May act via the formation of a condensin-like complex containing Smc and ScpB that pull DNA away from mid-cell into both cell halves.</text>
</comment>
<dbReference type="GO" id="GO:0007059">
    <property type="term" value="P:chromosome segregation"/>
    <property type="evidence" value="ECO:0007669"/>
    <property type="project" value="UniProtKB-UniRule"/>
</dbReference>
<name>R5Y3S2_9FIRM</name>
<dbReference type="RefSeq" id="WP_022072468.1">
    <property type="nucleotide sequence ID" value="NZ_HF999329.1"/>
</dbReference>
<accession>R5Y3S2</accession>
<comment type="caution">
    <text evidence="4">The sequence shown here is derived from an EMBL/GenBank/DDBJ whole genome shotgun (WGS) entry which is preliminary data.</text>
</comment>
<comment type="subunit">
    <text evidence="3">Component of a cohesin-like complex composed of ScpA, ScpB and the Smc homodimer, in which ScpA and ScpB bind to the head domain of Smc. The presence of the three proteins is required for the association of the complex with DNA.</text>
</comment>
<dbReference type="EMBL" id="CBBD010000052">
    <property type="protein sequence ID" value="CDA11342.1"/>
    <property type="molecule type" value="Genomic_DNA"/>
</dbReference>
<sequence length="243" mass="28750">MKYSIHLNVYDGPLDLLCDMISKQKIDIKDISIIEITKQYLAYINMLEDMDLEVTSDFITMATKLLEIKSKYLLFSQRELDEEEDPRLELMEQLKEYKKYKKASEVLKDSVDYLNQPYYRNREEIIIDDKVDLNEISIESIKSILPYIFKVKNIEEENETKKDERLNKIVRGKIISVEEKIEYIQNILTTADKISFNNIIKDNTKDEVIATFLSLLELIKAKEIVVVQENFFEDIIIKKNLEN</sequence>
<keyword evidence="1 3" id="KW-0159">Chromosome partition</keyword>
<dbReference type="Gene3D" id="6.10.250.2410">
    <property type="match status" value="1"/>
</dbReference>
<keyword evidence="3" id="KW-0131">Cell cycle</keyword>
<dbReference type="HAMAP" id="MF_01805">
    <property type="entry name" value="ScpA"/>
    <property type="match status" value="1"/>
</dbReference>
<dbReference type="Proteomes" id="UP000017980">
    <property type="component" value="Unassembled WGS sequence"/>
</dbReference>
<dbReference type="Gene3D" id="1.10.10.580">
    <property type="entry name" value="Structural maintenance of chromosome 1. Chain E"/>
    <property type="match status" value="1"/>
</dbReference>
<evidence type="ECO:0000256" key="1">
    <source>
        <dbReference type="ARBA" id="ARBA00022829"/>
    </source>
</evidence>
<dbReference type="InterPro" id="IPR003768">
    <property type="entry name" value="ScpA"/>
</dbReference>
<evidence type="ECO:0000256" key="2">
    <source>
        <dbReference type="ARBA" id="ARBA00044777"/>
    </source>
</evidence>
<comment type="subcellular location">
    <subcellularLocation>
        <location evidence="3">Cytoplasm</location>
    </subcellularLocation>
    <text evidence="3">Associated with two foci at the outer edges of the nucleoid region in young cells, and at four foci within both cell halves in older cells.</text>
</comment>
<organism evidence="4 5">
    <name type="scientific">Intestinibacter bartlettii CAG:1329</name>
    <dbReference type="NCBI Taxonomy" id="1263063"/>
    <lineage>
        <taxon>Bacteria</taxon>
        <taxon>Bacillati</taxon>
        <taxon>Bacillota</taxon>
        <taxon>Clostridia</taxon>
        <taxon>Peptostreptococcales</taxon>
        <taxon>Peptostreptococcaceae</taxon>
        <taxon>Intestinibacter</taxon>
    </lineage>
</organism>
<dbReference type="GO" id="GO:0051301">
    <property type="term" value="P:cell division"/>
    <property type="evidence" value="ECO:0007669"/>
    <property type="project" value="UniProtKB-KW"/>
</dbReference>
<comment type="similarity">
    <text evidence="3">Belongs to the ScpA family.</text>
</comment>
<dbReference type="GO" id="GO:0006260">
    <property type="term" value="P:DNA replication"/>
    <property type="evidence" value="ECO:0007669"/>
    <property type="project" value="UniProtKB-UniRule"/>
</dbReference>
<evidence type="ECO:0000313" key="4">
    <source>
        <dbReference type="EMBL" id="CDA11342.1"/>
    </source>
</evidence>
<protein>
    <recommendedName>
        <fullName evidence="2 3">Segregation and condensation protein A</fullName>
    </recommendedName>
</protein>
<dbReference type="GO" id="GO:0005737">
    <property type="term" value="C:cytoplasm"/>
    <property type="evidence" value="ECO:0007669"/>
    <property type="project" value="UniProtKB-SubCell"/>
</dbReference>
<dbReference type="PANTHER" id="PTHR33969">
    <property type="entry name" value="SEGREGATION AND CONDENSATION PROTEIN A"/>
    <property type="match status" value="1"/>
</dbReference>
<evidence type="ECO:0000313" key="5">
    <source>
        <dbReference type="Proteomes" id="UP000017980"/>
    </source>
</evidence>
<dbReference type="Pfam" id="PF02616">
    <property type="entry name" value="SMC_ScpA"/>
    <property type="match status" value="1"/>
</dbReference>
<dbReference type="InterPro" id="IPR023093">
    <property type="entry name" value="ScpA-like_C"/>
</dbReference>
<proteinExistence type="inferred from homology"/>
<keyword evidence="3" id="KW-0963">Cytoplasm</keyword>
<evidence type="ECO:0000256" key="3">
    <source>
        <dbReference type="HAMAP-Rule" id="MF_01805"/>
    </source>
</evidence>
<dbReference type="AlphaFoldDB" id="R5Y3S2"/>